<dbReference type="GO" id="GO:0008202">
    <property type="term" value="P:steroid metabolic process"/>
    <property type="evidence" value="ECO:0007669"/>
    <property type="project" value="TreeGrafter"/>
</dbReference>
<dbReference type="Proteomes" id="UP000694545">
    <property type="component" value="Unplaced"/>
</dbReference>
<comment type="subcellular location">
    <subcellularLocation>
        <location evidence="3">Endoplasmic reticulum membrane</location>
        <topology evidence="3">Peripheral membrane protein</topology>
    </subcellularLocation>
    <subcellularLocation>
        <location evidence="2">Microsome membrane</location>
        <topology evidence="2">Peripheral membrane protein</topology>
    </subcellularLocation>
</comment>
<dbReference type="GO" id="GO:0020037">
    <property type="term" value="F:heme binding"/>
    <property type="evidence" value="ECO:0007669"/>
    <property type="project" value="InterPro"/>
</dbReference>
<dbReference type="PRINTS" id="PR00463">
    <property type="entry name" value="EP450I"/>
</dbReference>
<keyword evidence="16" id="KW-0812">Transmembrane</keyword>
<accession>A0A8D2KTR0</accession>
<dbReference type="PANTHER" id="PTHR24302:SF38">
    <property type="entry name" value="CYTOCHROME P450 3A5"/>
    <property type="match status" value="1"/>
</dbReference>
<dbReference type="SUPFAM" id="SSF48264">
    <property type="entry name" value="Cytochrome P450"/>
    <property type="match status" value="1"/>
</dbReference>
<dbReference type="InterPro" id="IPR001128">
    <property type="entry name" value="Cyt_P450"/>
</dbReference>
<keyword evidence="18" id="KW-1185">Reference proteome</keyword>
<dbReference type="GO" id="GO:0005789">
    <property type="term" value="C:endoplasmic reticulum membrane"/>
    <property type="evidence" value="ECO:0007669"/>
    <property type="project" value="UniProtKB-SubCell"/>
</dbReference>
<reference evidence="17" key="2">
    <citation type="submission" date="2025-09" db="UniProtKB">
        <authorList>
            <consortium name="Ensembl"/>
        </authorList>
    </citation>
    <scope>IDENTIFICATION</scope>
</reference>
<dbReference type="InterPro" id="IPR036396">
    <property type="entry name" value="Cyt_P450_sf"/>
</dbReference>
<keyword evidence="9" id="KW-0492">Microsome</keyword>
<feature type="binding site" description="axial binding residue" evidence="14">
    <location>
        <position position="439"/>
    </location>
    <ligand>
        <name>heme</name>
        <dbReference type="ChEBI" id="CHEBI:30413"/>
    </ligand>
    <ligandPart>
        <name>Fe</name>
        <dbReference type="ChEBI" id="CHEBI:18248"/>
    </ligandPart>
</feature>
<evidence type="ECO:0000256" key="16">
    <source>
        <dbReference type="SAM" id="Phobius"/>
    </source>
</evidence>
<dbReference type="EC" id="1.14.14.1" evidence="5"/>
<dbReference type="InterPro" id="IPR017972">
    <property type="entry name" value="Cyt_P450_CS"/>
</dbReference>
<dbReference type="GO" id="GO:0050649">
    <property type="term" value="F:testosterone 6-beta-hydroxylase activity"/>
    <property type="evidence" value="ECO:0007669"/>
    <property type="project" value="TreeGrafter"/>
</dbReference>
<dbReference type="GO" id="GO:0005506">
    <property type="term" value="F:iron ion binding"/>
    <property type="evidence" value="ECO:0007669"/>
    <property type="project" value="InterPro"/>
</dbReference>
<protein>
    <recommendedName>
        <fullName evidence="5">unspecific monooxygenase</fullName>
        <ecNumber evidence="5">1.14.14.1</ecNumber>
    </recommendedName>
</protein>
<keyword evidence="7 14" id="KW-0479">Metal-binding</keyword>
<keyword evidence="10 15" id="KW-0560">Oxidoreductase</keyword>
<evidence type="ECO:0000256" key="9">
    <source>
        <dbReference type="ARBA" id="ARBA00022848"/>
    </source>
</evidence>
<evidence type="ECO:0000256" key="11">
    <source>
        <dbReference type="ARBA" id="ARBA00023004"/>
    </source>
</evidence>
<evidence type="ECO:0000256" key="7">
    <source>
        <dbReference type="ARBA" id="ARBA00022723"/>
    </source>
</evidence>
<evidence type="ECO:0000313" key="17">
    <source>
        <dbReference type="Ensembl" id="ENSVKKP00000007463.1"/>
    </source>
</evidence>
<dbReference type="GO" id="GO:0016712">
    <property type="term" value="F:oxidoreductase activity, acting on paired donors, with incorporation or reduction of molecular oxygen, reduced flavin or flavoprotein as one donor, and incorporation of one atom of oxygen"/>
    <property type="evidence" value="ECO:0007669"/>
    <property type="project" value="UniProtKB-EC"/>
</dbReference>
<evidence type="ECO:0000256" key="6">
    <source>
        <dbReference type="ARBA" id="ARBA00022617"/>
    </source>
</evidence>
<dbReference type="Pfam" id="PF00067">
    <property type="entry name" value="p450"/>
    <property type="match status" value="1"/>
</dbReference>
<feature type="transmembrane region" description="Helical" evidence="16">
    <location>
        <begin position="213"/>
        <end position="231"/>
    </location>
</feature>
<sequence length="491" mass="55644">DVEEACKAIELWPLVGAAAFFFYSYGVWPYRVFRNMDIPGPTPFPFFGTALAYRHGQVEVDKECFKKYGSTWRFFDGRQPVLAITDPALIKIVLVKECFSTFTNRRRFGPTGKLSKAVSTAEDEQWKRIRTVLSPTFTSGKLKEVRSMPNPPGVVLKPTLMQTPTQAGISLSSATLSAFGAYSMDVITSTSFGVTTDSINNPKDPFVKEGRKLVRFSFFSPVFLALVFPWITPFLNMMNITIFASDAVEFFTRAVKEMKKDREQATDKVRRCHFQPSSFPSLLHTGLTDEEITAQAVIFIFAGYEATSNLLGYVAYMLATHPDAQKKLQDEIDTILPKKAQVTQDSLMQMEYLDMVVNETLRMFPVGGRLERVCKQNVELNGITIPKGVVVAIPIAILHYNPAHWSNPEEFRPERFSKEKKEQIDPYIFMPFGVGPRNCIGMRFALLTLKIAIAQLMQNFTFKPCKETQVRNQDWSVLIYPRKIAETKRSG</sequence>
<keyword evidence="6 14" id="KW-0349">Heme</keyword>
<evidence type="ECO:0000256" key="4">
    <source>
        <dbReference type="ARBA" id="ARBA00010617"/>
    </source>
</evidence>
<dbReference type="PROSITE" id="PS00086">
    <property type="entry name" value="CYTOCHROME_P450"/>
    <property type="match status" value="1"/>
</dbReference>
<evidence type="ECO:0000256" key="1">
    <source>
        <dbReference type="ARBA" id="ARBA00001971"/>
    </source>
</evidence>
<evidence type="ECO:0000256" key="13">
    <source>
        <dbReference type="ARBA" id="ARBA00023136"/>
    </source>
</evidence>
<evidence type="ECO:0000256" key="8">
    <source>
        <dbReference type="ARBA" id="ARBA00022824"/>
    </source>
</evidence>
<keyword evidence="16" id="KW-1133">Transmembrane helix</keyword>
<reference evidence="17" key="1">
    <citation type="submission" date="2025-08" db="UniProtKB">
        <authorList>
            <consortium name="Ensembl"/>
        </authorList>
    </citation>
    <scope>IDENTIFICATION</scope>
</reference>
<evidence type="ECO:0000256" key="12">
    <source>
        <dbReference type="ARBA" id="ARBA00023033"/>
    </source>
</evidence>
<keyword evidence="13 16" id="KW-0472">Membrane</keyword>
<evidence type="ECO:0000256" key="10">
    <source>
        <dbReference type="ARBA" id="ARBA00023002"/>
    </source>
</evidence>
<dbReference type="FunFam" id="1.10.630.10:FF:000003">
    <property type="entry name" value="cytochrome P450 3A12-like isoform X2"/>
    <property type="match status" value="1"/>
</dbReference>
<dbReference type="Ensembl" id="ENSVKKT00000007659.1">
    <property type="protein sequence ID" value="ENSVKKP00000007463.1"/>
    <property type="gene ID" value="ENSVKKG00000005258.1"/>
</dbReference>
<comment type="cofactor">
    <cofactor evidence="1 14">
        <name>heme</name>
        <dbReference type="ChEBI" id="CHEBI:30413"/>
    </cofactor>
</comment>
<dbReference type="InterPro" id="IPR002401">
    <property type="entry name" value="Cyt_P450_E_grp-I"/>
</dbReference>
<feature type="transmembrane region" description="Helical" evidence="16">
    <location>
        <begin position="12"/>
        <end position="30"/>
    </location>
</feature>
<evidence type="ECO:0000256" key="3">
    <source>
        <dbReference type="ARBA" id="ARBA00004406"/>
    </source>
</evidence>
<keyword evidence="8" id="KW-0256">Endoplasmic reticulum</keyword>
<dbReference type="Gene3D" id="1.10.630.10">
    <property type="entry name" value="Cytochrome P450"/>
    <property type="match status" value="1"/>
</dbReference>
<dbReference type="AlphaFoldDB" id="A0A8D2KTR0"/>
<dbReference type="PANTHER" id="PTHR24302">
    <property type="entry name" value="CYTOCHROME P450 FAMILY 3"/>
    <property type="match status" value="1"/>
</dbReference>
<keyword evidence="11 14" id="KW-0408">Iron</keyword>
<evidence type="ECO:0000313" key="18">
    <source>
        <dbReference type="Proteomes" id="UP000694545"/>
    </source>
</evidence>
<dbReference type="GO" id="GO:0070989">
    <property type="term" value="P:oxidative demethylation"/>
    <property type="evidence" value="ECO:0007669"/>
    <property type="project" value="TreeGrafter"/>
</dbReference>
<comment type="similarity">
    <text evidence="4 15">Belongs to the cytochrome P450 family.</text>
</comment>
<evidence type="ECO:0000256" key="14">
    <source>
        <dbReference type="PIRSR" id="PIRSR602401-1"/>
    </source>
</evidence>
<name>A0A8D2KTR0_VARKO</name>
<evidence type="ECO:0000256" key="15">
    <source>
        <dbReference type="RuleBase" id="RU000461"/>
    </source>
</evidence>
<evidence type="ECO:0000256" key="2">
    <source>
        <dbReference type="ARBA" id="ARBA00004174"/>
    </source>
</evidence>
<proteinExistence type="inferred from homology"/>
<evidence type="ECO:0000256" key="5">
    <source>
        <dbReference type="ARBA" id="ARBA00012109"/>
    </source>
</evidence>
<organism evidence="17 18">
    <name type="scientific">Varanus komodoensis</name>
    <name type="common">Komodo dragon</name>
    <dbReference type="NCBI Taxonomy" id="61221"/>
    <lineage>
        <taxon>Eukaryota</taxon>
        <taxon>Metazoa</taxon>
        <taxon>Chordata</taxon>
        <taxon>Craniata</taxon>
        <taxon>Vertebrata</taxon>
        <taxon>Euteleostomi</taxon>
        <taxon>Lepidosauria</taxon>
        <taxon>Squamata</taxon>
        <taxon>Bifurcata</taxon>
        <taxon>Unidentata</taxon>
        <taxon>Episquamata</taxon>
        <taxon>Toxicofera</taxon>
        <taxon>Anguimorpha</taxon>
        <taxon>Paleoanguimorpha</taxon>
        <taxon>Varanoidea</taxon>
        <taxon>Varanidae</taxon>
        <taxon>Varanus</taxon>
    </lineage>
</organism>
<dbReference type="PRINTS" id="PR00385">
    <property type="entry name" value="P450"/>
</dbReference>
<dbReference type="InterPro" id="IPR050705">
    <property type="entry name" value="Cytochrome_P450_3A"/>
</dbReference>
<keyword evidence="12 15" id="KW-0503">Monooxygenase</keyword>